<evidence type="ECO:0000256" key="1">
    <source>
        <dbReference type="SAM" id="SignalP"/>
    </source>
</evidence>
<dbReference type="Proteomes" id="UP000324974">
    <property type="component" value="Chromosome"/>
</dbReference>
<accession>A0A5C1AD19</accession>
<feature type="domain" description="DUF1585" evidence="2">
    <location>
        <begin position="663"/>
        <end position="736"/>
    </location>
</feature>
<organism evidence="7 8">
    <name type="scientific">Limnoglobus roseus</name>
    <dbReference type="NCBI Taxonomy" id="2598579"/>
    <lineage>
        <taxon>Bacteria</taxon>
        <taxon>Pseudomonadati</taxon>
        <taxon>Planctomycetota</taxon>
        <taxon>Planctomycetia</taxon>
        <taxon>Gemmatales</taxon>
        <taxon>Gemmataceae</taxon>
        <taxon>Limnoglobus</taxon>
    </lineage>
</organism>
<dbReference type="KEGG" id="lrs:PX52LOC_02985"/>
<dbReference type="Pfam" id="PF07626">
    <property type="entry name" value="PSD3"/>
    <property type="match status" value="1"/>
</dbReference>
<dbReference type="Pfam" id="PF07624">
    <property type="entry name" value="PSD2"/>
    <property type="match status" value="1"/>
</dbReference>
<gene>
    <name evidence="7" type="ORF">PX52LOC_02985</name>
</gene>
<sequence>MSLRDQLSRLVLAAVLALTGTASVALAADPAEPIFSKRILPFLKAHCTSCHKQGKAKGELSFDPYHDDASVLADRKTWDGVVRQMKAREMPPPDRPQPKAEEIDAAVKAIEDLFDRHDSMAKPNAGRVTIRRLNRTEYNNTIRDLVGVDFHPADDFPADDVGYGFDNIGDVLSVSPLLLEKYLAATEAILDQAIVLVDPPKLRKQTYDRIRTDSTRTAAELGRAVSFDEGTYKVRCKVAGDVVRFRLRVMGQDVREFEVTAAADKPEVIEVSVKVPAGTGRVTVTFLNPADDQSRTLYLKGVEVEGPFDPPPAELPAAHQQLMTHSPGLPPREAAREIVGRFAAKAFRRPVTAAEVERCLTLYDAAEKKGQRFELRVRAALYRVLLSPNFLFRVELDPANLPPGTTYAIGEYELASRLSYFLWSSLPDDELLALAAKGQLRANLEPQVRRMIDDPKSVSYLHGFGEQWLALRKLDLASPDPKLFPTFDPALRQAMTRESLLFFEAVVREDRPVPDLLDADFTFVNAALARHYGLPGVTGPEFVRVKLPASRGGVLTHASVLTLTSNATRTSPVKRGKFILEQLLNAAPPPPPPELDIPELEDQKQLTGTLRQQMEQHRANAVCASCHRRMDPIGFAFENFDPVGRWRDKDAGAALDASGVLPDGRTFDGPAGLKKLLRTDKDAFVRCIAEKMLTYAIGRGLEAYDRRAVNQIVQTVGKQNDRFSALILAIVQSDPFQKRTTPGESK</sequence>
<keyword evidence="8" id="KW-1185">Reference proteome</keyword>
<feature type="domain" description="DUF1592" evidence="5">
    <location>
        <begin position="411"/>
        <end position="534"/>
    </location>
</feature>
<dbReference type="InterPro" id="IPR013042">
    <property type="entry name" value="DUF1592"/>
</dbReference>
<evidence type="ECO:0000259" key="2">
    <source>
        <dbReference type="Pfam" id="PF07624"/>
    </source>
</evidence>
<dbReference type="InterPro" id="IPR011478">
    <property type="entry name" value="DUF1585"/>
</dbReference>
<dbReference type="InterPro" id="IPR013043">
    <property type="entry name" value="DUF1595"/>
</dbReference>
<evidence type="ECO:0000259" key="6">
    <source>
        <dbReference type="Pfam" id="PF07637"/>
    </source>
</evidence>
<evidence type="ECO:0008006" key="9">
    <source>
        <dbReference type="Google" id="ProtNLM"/>
    </source>
</evidence>
<evidence type="ECO:0000259" key="5">
    <source>
        <dbReference type="Pfam" id="PF07631"/>
    </source>
</evidence>
<feature type="domain" description="DUF1587" evidence="3">
    <location>
        <begin position="131"/>
        <end position="194"/>
    </location>
</feature>
<dbReference type="Pfam" id="PF07637">
    <property type="entry name" value="PSD5"/>
    <property type="match status" value="1"/>
</dbReference>
<evidence type="ECO:0000259" key="4">
    <source>
        <dbReference type="Pfam" id="PF07627"/>
    </source>
</evidence>
<dbReference type="Pfam" id="PF07627">
    <property type="entry name" value="PSCyt3"/>
    <property type="match status" value="1"/>
</dbReference>
<protein>
    <recommendedName>
        <fullName evidence="9">Cytochrome c domain-containing protein</fullName>
    </recommendedName>
</protein>
<name>A0A5C1AD19_9BACT</name>
<dbReference type="RefSeq" id="WP_149110813.1">
    <property type="nucleotide sequence ID" value="NZ_CP042425.1"/>
</dbReference>
<dbReference type="OrthoDB" id="175242at2"/>
<dbReference type="Pfam" id="PF07631">
    <property type="entry name" value="PSD4"/>
    <property type="match status" value="1"/>
</dbReference>
<feature type="chain" id="PRO_5022776579" description="Cytochrome c domain-containing protein" evidence="1">
    <location>
        <begin position="28"/>
        <end position="746"/>
    </location>
</feature>
<proteinExistence type="predicted"/>
<dbReference type="InterPro" id="IPR013039">
    <property type="entry name" value="DUF1588"/>
</dbReference>
<dbReference type="InterPro" id="IPR013036">
    <property type="entry name" value="DUF1587"/>
</dbReference>
<dbReference type="AlphaFoldDB" id="A0A5C1AD19"/>
<feature type="domain" description="DUF1595" evidence="6">
    <location>
        <begin position="335"/>
        <end position="395"/>
    </location>
</feature>
<evidence type="ECO:0000259" key="3">
    <source>
        <dbReference type="Pfam" id="PF07626"/>
    </source>
</evidence>
<keyword evidence="1" id="KW-0732">Signal</keyword>
<dbReference type="EMBL" id="CP042425">
    <property type="protein sequence ID" value="QEL16047.1"/>
    <property type="molecule type" value="Genomic_DNA"/>
</dbReference>
<feature type="domain" description="DUF1588" evidence="4">
    <location>
        <begin position="551"/>
        <end position="650"/>
    </location>
</feature>
<evidence type="ECO:0000313" key="8">
    <source>
        <dbReference type="Proteomes" id="UP000324974"/>
    </source>
</evidence>
<reference evidence="8" key="1">
    <citation type="submission" date="2019-08" db="EMBL/GenBank/DDBJ databases">
        <title>Limnoglobus roseus gen. nov., sp. nov., a novel freshwater planctomycete with a giant genome from the family Gemmataceae.</title>
        <authorList>
            <person name="Kulichevskaya I.S."/>
            <person name="Naumoff D.G."/>
            <person name="Miroshnikov K."/>
            <person name="Ivanova A."/>
            <person name="Philippov D.A."/>
            <person name="Hakobyan A."/>
            <person name="Rijpstra I.C."/>
            <person name="Sinninghe Damste J.S."/>
            <person name="Liesack W."/>
            <person name="Dedysh S.N."/>
        </authorList>
    </citation>
    <scope>NUCLEOTIDE SEQUENCE [LARGE SCALE GENOMIC DNA]</scope>
    <source>
        <strain evidence="8">PX52</strain>
    </source>
</reference>
<feature type="signal peptide" evidence="1">
    <location>
        <begin position="1"/>
        <end position="27"/>
    </location>
</feature>
<evidence type="ECO:0000313" key="7">
    <source>
        <dbReference type="EMBL" id="QEL16047.1"/>
    </source>
</evidence>